<evidence type="ECO:0000256" key="12">
    <source>
        <dbReference type="ARBA" id="ARBA00022989"/>
    </source>
</evidence>
<protein>
    <recommendedName>
        <fullName evidence="4">RING-type E3 ubiquitin transferase</fullName>
        <ecNumber evidence="4">2.3.2.27</ecNumber>
    </recommendedName>
</protein>
<sequence length="429" mass="48743">MFSKDDKSQLFSLPLNQFWVILLQLTLVLCNVEAQTFGQDFPPTSHTTPAQPSLAVVLGILCCIMSAVTFSLLTYMKFCRGRGSGQGNLQNQGGLIGRSSRFSGIDKTVIESLPFFRFSALKGSKEGLECAVCLSKFEYIEVLRLLPKCKHAFHLDCIDYWLEKHSSCPLCRQKVSSEDLKIIANSNSLRFLWNDQSELRDDSNIEVFVQREEGHGGSSGFSIGRSFRKIEKGDKDENLLIQEEADESNEDQKVFHKHNHKIIVSNFFFKHRWSSASSSDLMSLKSEMLNHTSSSRFSSMDSIHKQFPTTTGELEKEETMKITEEMEVRRTKKASDSVLIPVASSSQTSISMIDHQVEKRSMSEITALSRHGNLGLKNSLVNTCSSENNAKEERTRQLWLPIARRTVQWFASREKWCQQPQNIHRPLDV</sequence>
<proteinExistence type="inferred from homology"/>
<dbReference type="Proteomes" id="UP000796880">
    <property type="component" value="Unassembled WGS sequence"/>
</dbReference>
<keyword evidence="10" id="KW-0833">Ubl conjugation pathway</keyword>
<organism evidence="19 20">
    <name type="scientific">Rhamnella rubrinervis</name>
    <dbReference type="NCBI Taxonomy" id="2594499"/>
    <lineage>
        <taxon>Eukaryota</taxon>
        <taxon>Viridiplantae</taxon>
        <taxon>Streptophyta</taxon>
        <taxon>Embryophyta</taxon>
        <taxon>Tracheophyta</taxon>
        <taxon>Spermatophyta</taxon>
        <taxon>Magnoliopsida</taxon>
        <taxon>eudicotyledons</taxon>
        <taxon>Gunneridae</taxon>
        <taxon>Pentapetalae</taxon>
        <taxon>rosids</taxon>
        <taxon>fabids</taxon>
        <taxon>Rosales</taxon>
        <taxon>Rhamnaceae</taxon>
        <taxon>rhamnoid group</taxon>
        <taxon>Rhamneae</taxon>
        <taxon>Rhamnella</taxon>
    </lineage>
</organism>
<dbReference type="PANTHER" id="PTHR46539:SF1">
    <property type="entry name" value="E3 UBIQUITIN-PROTEIN LIGASE ATL42"/>
    <property type="match status" value="1"/>
</dbReference>
<comment type="similarity">
    <text evidence="14">Belongs to the RING-type zinc finger family. ATL subfamily.</text>
</comment>
<reference evidence="19" key="1">
    <citation type="submission" date="2020-03" db="EMBL/GenBank/DDBJ databases">
        <title>A high-quality chromosome-level genome assembly of a woody plant with both climbing and erect habits, Rhamnella rubrinervis.</title>
        <authorList>
            <person name="Lu Z."/>
            <person name="Yang Y."/>
            <person name="Zhu X."/>
            <person name="Sun Y."/>
        </authorList>
    </citation>
    <scope>NUCLEOTIDE SEQUENCE</scope>
    <source>
        <strain evidence="19">BYM</strain>
        <tissue evidence="19">Leaf</tissue>
    </source>
</reference>
<evidence type="ECO:0000256" key="10">
    <source>
        <dbReference type="ARBA" id="ARBA00022786"/>
    </source>
</evidence>
<evidence type="ECO:0000256" key="5">
    <source>
        <dbReference type="ARBA" id="ARBA00022679"/>
    </source>
</evidence>
<dbReference type="GO" id="GO:0008270">
    <property type="term" value="F:zinc ion binding"/>
    <property type="evidence" value="ECO:0007669"/>
    <property type="project" value="UniProtKB-KW"/>
</dbReference>
<keyword evidence="20" id="KW-1185">Reference proteome</keyword>
<evidence type="ECO:0000256" key="8">
    <source>
        <dbReference type="ARBA" id="ARBA00022729"/>
    </source>
</evidence>
<keyword evidence="8 17" id="KW-0732">Signal</keyword>
<dbReference type="Gene3D" id="3.30.40.10">
    <property type="entry name" value="Zinc/RING finger domain, C3HC4 (zinc finger)"/>
    <property type="match status" value="1"/>
</dbReference>
<dbReference type="InterPro" id="IPR013083">
    <property type="entry name" value="Znf_RING/FYVE/PHD"/>
</dbReference>
<dbReference type="PROSITE" id="PS50089">
    <property type="entry name" value="ZF_RING_2"/>
    <property type="match status" value="1"/>
</dbReference>
<keyword evidence="12 16" id="KW-1133">Transmembrane helix</keyword>
<feature type="signal peptide" evidence="17">
    <location>
        <begin position="1"/>
        <end position="34"/>
    </location>
</feature>
<dbReference type="SUPFAM" id="SSF57850">
    <property type="entry name" value="RING/U-box"/>
    <property type="match status" value="1"/>
</dbReference>
<dbReference type="InterPro" id="IPR001841">
    <property type="entry name" value="Znf_RING"/>
</dbReference>
<dbReference type="Pfam" id="PF13639">
    <property type="entry name" value="zf-RING_2"/>
    <property type="match status" value="1"/>
</dbReference>
<comment type="subcellular location">
    <subcellularLocation>
        <location evidence="2">Membrane</location>
        <topology evidence="2">Single-pass membrane protein</topology>
    </subcellularLocation>
</comment>
<comment type="pathway">
    <text evidence="3">Protein modification; protein ubiquitination.</text>
</comment>
<dbReference type="GO" id="GO:0016020">
    <property type="term" value="C:membrane"/>
    <property type="evidence" value="ECO:0007669"/>
    <property type="project" value="UniProtKB-SubCell"/>
</dbReference>
<evidence type="ECO:0000256" key="9">
    <source>
        <dbReference type="ARBA" id="ARBA00022771"/>
    </source>
</evidence>
<evidence type="ECO:0000256" key="7">
    <source>
        <dbReference type="ARBA" id="ARBA00022723"/>
    </source>
</evidence>
<name>A0A8K0E2F3_9ROSA</name>
<comment type="caution">
    <text evidence="19">The sequence shown here is derived from an EMBL/GenBank/DDBJ whole genome shotgun (WGS) entry which is preliminary data.</text>
</comment>
<dbReference type="PANTHER" id="PTHR46539">
    <property type="entry name" value="E3 UBIQUITIN-PROTEIN LIGASE ATL42"/>
    <property type="match status" value="1"/>
</dbReference>
<dbReference type="EC" id="2.3.2.27" evidence="4"/>
<keyword evidence="6 16" id="KW-0812">Transmembrane</keyword>
<keyword evidence="13 16" id="KW-0472">Membrane</keyword>
<dbReference type="CDD" id="cd16461">
    <property type="entry name" value="RING-H2_EL5-like"/>
    <property type="match status" value="1"/>
</dbReference>
<feature type="chain" id="PRO_5035463283" description="RING-type E3 ubiquitin transferase" evidence="17">
    <location>
        <begin position="35"/>
        <end position="429"/>
    </location>
</feature>
<evidence type="ECO:0000256" key="17">
    <source>
        <dbReference type="SAM" id="SignalP"/>
    </source>
</evidence>
<dbReference type="AlphaFoldDB" id="A0A8K0E2F3"/>
<dbReference type="SMART" id="SM00184">
    <property type="entry name" value="RING"/>
    <property type="match status" value="1"/>
</dbReference>
<evidence type="ECO:0000256" key="15">
    <source>
        <dbReference type="PROSITE-ProRule" id="PRU00175"/>
    </source>
</evidence>
<evidence type="ECO:0000256" key="16">
    <source>
        <dbReference type="SAM" id="Phobius"/>
    </source>
</evidence>
<feature type="transmembrane region" description="Helical" evidence="16">
    <location>
        <begin position="50"/>
        <end position="73"/>
    </location>
</feature>
<evidence type="ECO:0000256" key="1">
    <source>
        <dbReference type="ARBA" id="ARBA00000900"/>
    </source>
</evidence>
<evidence type="ECO:0000256" key="13">
    <source>
        <dbReference type="ARBA" id="ARBA00023136"/>
    </source>
</evidence>
<evidence type="ECO:0000313" key="19">
    <source>
        <dbReference type="EMBL" id="KAF3441890.1"/>
    </source>
</evidence>
<evidence type="ECO:0000256" key="2">
    <source>
        <dbReference type="ARBA" id="ARBA00004167"/>
    </source>
</evidence>
<gene>
    <name evidence="19" type="ORF">FNV43_RR15805</name>
</gene>
<evidence type="ECO:0000256" key="4">
    <source>
        <dbReference type="ARBA" id="ARBA00012483"/>
    </source>
</evidence>
<evidence type="ECO:0000313" key="20">
    <source>
        <dbReference type="Proteomes" id="UP000796880"/>
    </source>
</evidence>
<keyword evidence="5" id="KW-0808">Transferase</keyword>
<keyword evidence="9 15" id="KW-0863">Zinc-finger</keyword>
<evidence type="ECO:0000256" key="3">
    <source>
        <dbReference type="ARBA" id="ARBA00004906"/>
    </source>
</evidence>
<dbReference type="FunFam" id="3.30.40.10:FF:000285">
    <property type="entry name" value="RING-H2 finger protein ATL43"/>
    <property type="match status" value="1"/>
</dbReference>
<dbReference type="GO" id="GO:0061630">
    <property type="term" value="F:ubiquitin protein ligase activity"/>
    <property type="evidence" value="ECO:0007669"/>
    <property type="project" value="UniProtKB-EC"/>
</dbReference>
<keyword evidence="7" id="KW-0479">Metal-binding</keyword>
<evidence type="ECO:0000256" key="14">
    <source>
        <dbReference type="ARBA" id="ARBA00024209"/>
    </source>
</evidence>
<comment type="catalytic activity">
    <reaction evidence="1">
        <text>S-ubiquitinyl-[E2 ubiquitin-conjugating enzyme]-L-cysteine + [acceptor protein]-L-lysine = [E2 ubiquitin-conjugating enzyme]-L-cysteine + N(6)-ubiquitinyl-[acceptor protein]-L-lysine.</text>
        <dbReference type="EC" id="2.3.2.27"/>
    </reaction>
</comment>
<dbReference type="OrthoDB" id="8062037at2759"/>
<keyword evidence="11" id="KW-0862">Zinc</keyword>
<evidence type="ECO:0000259" key="18">
    <source>
        <dbReference type="PROSITE" id="PS50089"/>
    </source>
</evidence>
<evidence type="ECO:0000256" key="11">
    <source>
        <dbReference type="ARBA" id="ARBA00022833"/>
    </source>
</evidence>
<evidence type="ECO:0000256" key="6">
    <source>
        <dbReference type="ARBA" id="ARBA00022692"/>
    </source>
</evidence>
<feature type="domain" description="RING-type" evidence="18">
    <location>
        <begin position="130"/>
        <end position="172"/>
    </location>
</feature>
<dbReference type="EMBL" id="VOIH02000007">
    <property type="protein sequence ID" value="KAF3441890.1"/>
    <property type="molecule type" value="Genomic_DNA"/>
</dbReference>
<accession>A0A8K0E2F3</accession>